<comment type="function">
    <text evidence="1 8">The Vlp and Vsp proteins are antigenically distinct proteins, only one vlp or vsp gene is transcriptionally active at any one time. Switching between these genes is a mechanism of host immune response evasion.</text>
</comment>
<dbReference type="AlphaFoldDB" id="W5STN4"/>
<feature type="transmembrane region" description="Helical" evidence="9">
    <location>
        <begin position="22"/>
        <end position="42"/>
    </location>
</feature>
<evidence type="ECO:0000256" key="7">
    <source>
        <dbReference type="ARBA" id="ARBA00023288"/>
    </source>
</evidence>
<keyword evidence="4 8" id="KW-0472">Membrane</keyword>
<evidence type="ECO:0000256" key="3">
    <source>
        <dbReference type="ARBA" id="ARBA00022729"/>
    </source>
</evidence>
<dbReference type="Pfam" id="PF00921">
    <property type="entry name" value="Lipoprotein_2"/>
    <property type="match status" value="1"/>
</dbReference>
<name>W5STN4_BORPR</name>
<evidence type="ECO:0000256" key="6">
    <source>
        <dbReference type="ARBA" id="ARBA00023237"/>
    </source>
</evidence>
<reference evidence="10" key="1">
    <citation type="submission" date="2013-04" db="EMBL/GenBank/DDBJ databases">
        <title>Comparative Genomics of Relapsing Fever Spirochetes.</title>
        <authorList>
            <person name="Schwan T.G."/>
            <person name="Raffel S.J."/>
            <person name="Porcella S.F."/>
            <person name="Martens C.A."/>
            <person name="Bruno D.P."/>
            <person name="Ricklefs S.M."/>
            <person name="Barbian K.B."/>
        </authorList>
    </citation>
    <scope>NUCLEOTIDE SEQUENCE</scope>
    <source>
        <strain evidence="10">SLO</strain>
        <plasmid evidence="10">unnamed</plasmid>
    </source>
</reference>
<evidence type="ECO:0000256" key="8">
    <source>
        <dbReference type="RuleBase" id="RU363105"/>
    </source>
</evidence>
<evidence type="ECO:0000256" key="1">
    <source>
        <dbReference type="ARBA" id="ARBA00003932"/>
    </source>
</evidence>
<keyword evidence="5 8" id="KW-0564">Palmitate</keyword>
<keyword evidence="7 8" id="KW-0449">Lipoprotein</keyword>
<gene>
    <name evidence="10" type="ORF">BPA_0034602</name>
</gene>
<keyword evidence="3" id="KW-0732">Signal</keyword>
<protein>
    <recommendedName>
        <fullName evidence="8">Variable large protein</fullName>
    </recommendedName>
</protein>
<dbReference type="OrthoDB" id="352883at2"/>
<evidence type="ECO:0000313" key="10">
    <source>
        <dbReference type="EMBL" id="AHH10058.1"/>
    </source>
</evidence>
<comment type="subcellular location">
    <subcellularLocation>
        <location evidence="2 8">Cell outer membrane</location>
        <topology evidence="2 8">Lipid-anchor</topology>
    </subcellularLocation>
</comment>
<keyword evidence="9" id="KW-1133">Transmembrane helix</keyword>
<dbReference type="SUPFAM" id="SSF74748">
    <property type="entry name" value="Variable surface antigen VlsE"/>
    <property type="match status" value="1"/>
</dbReference>
<sequence length="145" mass="16184">MFLYSLFFCFTSLLYFLDFFDYFYFLDLYLCLDFNFILFLLLSCGGGSTNAEDSKTMFLTSIANLGKGFLDVFTSLSDMVAGALGIKAETKKSDIGAYFTNIADTMTSVKEKLNTVVTEHGNYPKVKEVVDTFITDVLDKISDGG</sequence>
<evidence type="ECO:0000256" key="4">
    <source>
        <dbReference type="ARBA" id="ARBA00023136"/>
    </source>
</evidence>
<geneLocation type="plasmid" evidence="10">
    <name>unnamed</name>
</geneLocation>
<keyword evidence="10" id="KW-0614">Plasmid</keyword>
<keyword evidence="9" id="KW-0812">Transmembrane</keyword>
<dbReference type="GO" id="GO:0009279">
    <property type="term" value="C:cell outer membrane"/>
    <property type="evidence" value="ECO:0007669"/>
    <property type="project" value="UniProtKB-SubCell"/>
</dbReference>
<evidence type="ECO:0000256" key="2">
    <source>
        <dbReference type="ARBA" id="ARBA00004459"/>
    </source>
</evidence>
<dbReference type="HOGENOM" id="CLU_054711_4_0_12"/>
<dbReference type="InterPro" id="IPR000680">
    <property type="entry name" value="Borrelia_lipo"/>
</dbReference>
<evidence type="ECO:0000256" key="9">
    <source>
        <dbReference type="SAM" id="Phobius"/>
    </source>
</evidence>
<proteinExistence type="predicted"/>
<evidence type="ECO:0000256" key="5">
    <source>
        <dbReference type="ARBA" id="ARBA00023139"/>
    </source>
</evidence>
<organism evidence="10">
    <name type="scientific">Borrelia parkeri SLO</name>
    <dbReference type="NCBI Taxonomy" id="1313294"/>
    <lineage>
        <taxon>Bacteria</taxon>
        <taxon>Pseudomonadati</taxon>
        <taxon>Spirochaetota</taxon>
        <taxon>Spirochaetia</taxon>
        <taxon>Spirochaetales</taxon>
        <taxon>Borreliaceae</taxon>
        <taxon>Borrelia</taxon>
    </lineage>
</organism>
<accession>W5STN4</accession>
<keyword evidence="6 8" id="KW-0998">Cell outer membrane</keyword>
<dbReference type="EMBL" id="CP005883">
    <property type="protein sequence ID" value="AHH10058.1"/>
    <property type="molecule type" value="Genomic_DNA"/>
</dbReference>